<name>A0AAN6WHH4_9PEZI</name>
<gene>
    <name evidence="2" type="ORF">QBC36DRAFT_40021</name>
</gene>
<dbReference type="Proteomes" id="UP001302321">
    <property type="component" value="Unassembled WGS sequence"/>
</dbReference>
<proteinExistence type="predicted"/>
<feature type="signal peptide" evidence="1">
    <location>
        <begin position="1"/>
        <end position="20"/>
    </location>
</feature>
<evidence type="ECO:0000313" key="3">
    <source>
        <dbReference type="Proteomes" id="UP001302321"/>
    </source>
</evidence>
<keyword evidence="3" id="KW-1185">Reference proteome</keyword>
<evidence type="ECO:0008006" key="4">
    <source>
        <dbReference type="Google" id="ProtNLM"/>
    </source>
</evidence>
<accession>A0AAN6WHH4</accession>
<reference evidence="2" key="2">
    <citation type="submission" date="2023-05" db="EMBL/GenBank/DDBJ databases">
        <authorList>
            <consortium name="Lawrence Berkeley National Laboratory"/>
            <person name="Steindorff A."/>
            <person name="Hensen N."/>
            <person name="Bonometti L."/>
            <person name="Westerberg I."/>
            <person name="Brannstrom I.O."/>
            <person name="Guillou S."/>
            <person name="Cros-Aarteil S."/>
            <person name="Calhoun S."/>
            <person name="Haridas S."/>
            <person name="Kuo A."/>
            <person name="Mondo S."/>
            <person name="Pangilinan J."/>
            <person name="Riley R."/>
            <person name="Labutti K."/>
            <person name="Andreopoulos B."/>
            <person name="Lipzen A."/>
            <person name="Chen C."/>
            <person name="Yanf M."/>
            <person name="Daum C."/>
            <person name="Ng V."/>
            <person name="Clum A."/>
            <person name="Ohm R."/>
            <person name="Martin F."/>
            <person name="Silar P."/>
            <person name="Natvig D."/>
            <person name="Lalanne C."/>
            <person name="Gautier V."/>
            <person name="Ament-Velasquez S.L."/>
            <person name="Kruys A."/>
            <person name="Hutchinson M.I."/>
            <person name="Powell A.J."/>
            <person name="Barry K."/>
            <person name="Miller A.N."/>
            <person name="Grigoriev I.V."/>
            <person name="Debuchy R."/>
            <person name="Gladieux P."/>
            <person name="Thoren M.H."/>
            <person name="Johannesson H."/>
        </authorList>
    </citation>
    <scope>NUCLEOTIDE SEQUENCE</scope>
    <source>
        <strain evidence="2">CBS 892.96</strain>
    </source>
</reference>
<keyword evidence="1" id="KW-0732">Signal</keyword>
<organism evidence="2 3">
    <name type="scientific">Triangularia setosa</name>
    <dbReference type="NCBI Taxonomy" id="2587417"/>
    <lineage>
        <taxon>Eukaryota</taxon>
        <taxon>Fungi</taxon>
        <taxon>Dikarya</taxon>
        <taxon>Ascomycota</taxon>
        <taxon>Pezizomycotina</taxon>
        <taxon>Sordariomycetes</taxon>
        <taxon>Sordariomycetidae</taxon>
        <taxon>Sordariales</taxon>
        <taxon>Podosporaceae</taxon>
        <taxon>Triangularia</taxon>
    </lineage>
</organism>
<reference evidence="2" key="1">
    <citation type="journal article" date="2023" name="Mol. Phylogenet. Evol.">
        <title>Genome-scale phylogeny and comparative genomics of the fungal order Sordariales.</title>
        <authorList>
            <person name="Hensen N."/>
            <person name="Bonometti L."/>
            <person name="Westerberg I."/>
            <person name="Brannstrom I.O."/>
            <person name="Guillou S."/>
            <person name="Cros-Aarteil S."/>
            <person name="Calhoun S."/>
            <person name="Haridas S."/>
            <person name="Kuo A."/>
            <person name="Mondo S."/>
            <person name="Pangilinan J."/>
            <person name="Riley R."/>
            <person name="LaButti K."/>
            <person name="Andreopoulos B."/>
            <person name="Lipzen A."/>
            <person name="Chen C."/>
            <person name="Yan M."/>
            <person name="Daum C."/>
            <person name="Ng V."/>
            <person name="Clum A."/>
            <person name="Steindorff A."/>
            <person name="Ohm R.A."/>
            <person name="Martin F."/>
            <person name="Silar P."/>
            <person name="Natvig D.O."/>
            <person name="Lalanne C."/>
            <person name="Gautier V."/>
            <person name="Ament-Velasquez S.L."/>
            <person name="Kruys A."/>
            <person name="Hutchinson M.I."/>
            <person name="Powell A.J."/>
            <person name="Barry K."/>
            <person name="Miller A.N."/>
            <person name="Grigoriev I.V."/>
            <person name="Debuchy R."/>
            <person name="Gladieux P."/>
            <person name="Hiltunen Thoren M."/>
            <person name="Johannesson H."/>
        </authorList>
    </citation>
    <scope>NUCLEOTIDE SEQUENCE</scope>
    <source>
        <strain evidence="2">CBS 892.96</strain>
    </source>
</reference>
<evidence type="ECO:0000256" key="1">
    <source>
        <dbReference type="SAM" id="SignalP"/>
    </source>
</evidence>
<dbReference type="EMBL" id="MU866084">
    <property type="protein sequence ID" value="KAK4181708.1"/>
    <property type="molecule type" value="Genomic_DNA"/>
</dbReference>
<dbReference type="AlphaFoldDB" id="A0AAN6WHH4"/>
<sequence length="149" mass="16437">MLPPALLLTVIFGLVTTTSAQQMLAIIETNPTYFDSRNCYDGAKSYSIVDFGTQHAPSTGSSCSNKGTVRSTVRGLGSKLDISCTEGKWTNGWKVCNFHGIILVYDRPGRYQACSADDTTIYNCPDVPPACWTNKQRQYKCTGTWYNDP</sequence>
<feature type="chain" id="PRO_5043034766" description="Secreted protein" evidence="1">
    <location>
        <begin position="21"/>
        <end position="149"/>
    </location>
</feature>
<comment type="caution">
    <text evidence="2">The sequence shown here is derived from an EMBL/GenBank/DDBJ whole genome shotgun (WGS) entry which is preliminary data.</text>
</comment>
<protein>
    <recommendedName>
        <fullName evidence="4">Secreted protein</fullName>
    </recommendedName>
</protein>
<evidence type="ECO:0000313" key="2">
    <source>
        <dbReference type="EMBL" id="KAK4181708.1"/>
    </source>
</evidence>